<dbReference type="Pfam" id="PF00528">
    <property type="entry name" value="BPD_transp_1"/>
    <property type="match status" value="1"/>
</dbReference>
<dbReference type="InterPro" id="IPR045621">
    <property type="entry name" value="BPD_transp_1_N"/>
</dbReference>
<evidence type="ECO:0000256" key="8">
    <source>
        <dbReference type="SAM" id="MobiDB-lite"/>
    </source>
</evidence>
<keyword evidence="6 7" id="KW-0472">Membrane</keyword>
<dbReference type="SUPFAM" id="SSF161098">
    <property type="entry name" value="MetI-like"/>
    <property type="match status" value="1"/>
</dbReference>
<evidence type="ECO:0000256" key="4">
    <source>
        <dbReference type="ARBA" id="ARBA00022692"/>
    </source>
</evidence>
<feature type="domain" description="ABC transmembrane type-1" evidence="9">
    <location>
        <begin position="122"/>
        <end position="331"/>
    </location>
</feature>
<sequence length="346" mass="35531">MTAVPAAEFGSARAPDRSRHPLRRTARTGRSAVRIVATSITVFLLASFLTYGLGAVGHANPAAAVLGDIATPADITRMNHVFGLDRPLLVQYFSWLGHALTGDLGTSYFTSVPVSQSVGQALPVDLSIAVLALTFAVVLGGAAGIAAALRQGGKLDRAVTLVCAGLATVPPFVIGIALIVVFSVFLKVLPSGGYVPLGTDAGQWLRFALLPALALSVEGAAAIARQLRTSLVAAVKENYVTGAVARGLPARRVLFGHVLRNAAGPALTVVGLEIPNLIGGAVVAEKIFNLPGVAQLALQSGSQHDIPLIQGTLLVTIGVVLVSNIAVNLVLLRLTPQARRPAGAAV</sequence>
<evidence type="ECO:0000256" key="6">
    <source>
        <dbReference type="ARBA" id="ARBA00023136"/>
    </source>
</evidence>
<dbReference type="EMBL" id="BAAAQN010000001">
    <property type="protein sequence ID" value="GAA2011067.1"/>
    <property type="molecule type" value="Genomic_DNA"/>
</dbReference>
<comment type="similarity">
    <text evidence="7">Belongs to the binding-protein-dependent transport system permease family.</text>
</comment>
<comment type="caution">
    <text evidence="10">The sequence shown here is derived from an EMBL/GenBank/DDBJ whole genome shotgun (WGS) entry which is preliminary data.</text>
</comment>
<evidence type="ECO:0000256" key="2">
    <source>
        <dbReference type="ARBA" id="ARBA00022448"/>
    </source>
</evidence>
<evidence type="ECO:0000256" key="3">
    <source>
        <dbReference type="ARBA" id="ARBA00022475"/>
    </source>
</evidence>
<dbReference type="Pfam" id="PF19300">
    <property type="entry name" value="BPD_transp_1_N"/>
    <property type="match status" value="1"/>
</dbReference>
<dbReference type="Gene3D" id="1.10.3720.10">
    <property type="entry name" value="MetI-like"/>
    <property type="match status" value="1"/>
</dbReference>
<feature type="transmembrane region" description="Helical" evidence="7">
    <location>
        <begin position="161"/>
        <end position="186"/>
    </location>
</feature>
<evidence type="ECO:0000259" key="9">
    <source>
        <dbReference type="PROSITE" id="PS50928"/>
    </source>
</evidence>
<protein>
    <submittedName>
        <fullName evidence="10">ABC transporter permease</fullName>
    </submittedName>
</protein>
<dbReference type="InterPro" id="IPR000515">
    <property type="entry name" value="MetI-like"/>
</dbReference>
<keyword evidence="2 7" id="KW-0813">Transport</keyword>
<keyword evidence="3" id="KW-1003">Cell membrane</keyword>
<keyword evidence="11" id="KW-1185">Reference proteome</keyword>
<feature type="transmembrane region" description="Helical" evidence="7">
    <location>
        <begin position="32"/>
        <end position="53"/>
    </location>
</feature>
<feature type="transmembrane region" description="Helical" evidence="7">
    <location>
        <begin position="126"/>
        <end position="149"/>
    </location>
</feature>
<feature type="transmembrane region" description="Helical" evidence="7">
    <location>
        <begin position="308"/>
        <end position="331"/>
    </location>
</feature>
<gene>
    <name evidence="10" type="ORF">GCM10009839_01350</name>
</gene>
<dbReference type="Proteomes" id="UP001500751">
    <property type="component" value="Unassembled WGS sequence"/>
</dbReference>
<proteinExistence type="inferred from homology"/>
<evidence type="ECO:0000256" key="7">
    <source>
        <dbReference type="RuleBase" id="RU363032"/>
    </source>
</evidence>
<evidence type="ECO:0000256" key="5">
    <source>
        <dbReference type="ARBA" id="ARBA00022989"/>
    </source>
</evidence>
<dbReference type="PANTHER" id="PTHR43163">
    <property type="entry name" value="DIPEPTIDE TRANSPORT SYSTEM PERMEASE PROTEIN DPPB-RELATED"/>
    <property type="match status" value="1"/>
</dbReference>
<evidence type="ECO:0000313" key="11">
    <source>
        <dbReference type="Proteomes" id="UP001500751"/>
    </source>
</evidence>
<accession>A0ABP5EXS4</accession>
<dbReference type="InterPro" id="IPR035906">
    <property type="entry name" value="MetI-like_sf"/>
</dbReference>
<evidence type="ECO:0000313" key="10">
    <source>
        <dbReference type="EMBL" id="GAA2011067.1"/>
    </source>
</evidence>
<dbReference type="PANTHER" id="PTHR43163:SF3">
    <property type="entry name" value="PEPTIDE ABC TRANSPORTER PERMEASE PROTEIN"/>
    <property type="match status" value="1"/>
</dbReference>
<dbReference type="PROSITE" id="PS50928">
    <property type="entry name" value="ABC_TM1"/>
    <property type="match status" value="1"/>
</dbReference>
<name>A0ABP5EXS4_9ACTN</name>
<comment type="subcellular location">
    <subcellularLocation>
        <location evidence="1 7">Cell membrane</location>
        <topology evidence="1 7">Multi-pass membrane protein</topology>
    </subcellularLocation>
</comment>
<evidence type="ECO:0000256" key="1">
    <source>
        <dbReference type="ARBA" id="ARBA00004651"/>
    </source>
</evidence>
<feature type="region of interest" description="Disordered" evidence="8">
    <location>
        <begin position="1"/>
        <end position="25"/>
    </location>
</feature>
<dbReference type="RefSeq" id="WP_344663465.1">
    <property type="nucleotide sequence ID" value="NZ_BAAAQN010000001.1"/>
</dbReference>
<dbReference type="CDD" id="cd06261">
    <property type="entry name" value="TM_PBP2"/>
    <property type="match status" value="1"/>
</dbReference>
<organism evidence="10 11">
    <name type="scientific">Catenulispora yoronensis</name>
    <dbReference type="NCBI Taxonomy" id="450799"/>
    <lineage>
        <taxon>Bacteria</taxon>
        <taxon>Bacillati</taxon>
        <taxon>Actinomycetota</taxon>
        <taxon>Actinomycetes</taxon>
        <taxon>Catenulisporales</taxon>
        <taxon>Catenulisporaceae</taxon>
        <taxon>Catenulispora</taxon>
    </lineage>
</organism>
<keyword evidence="5 7" id="KW-1133">Transmembrane helix</keyword>
<reference evidence="11" key="1">
    <citation type="journal article" date="2019" name="Int. J. Syst. Evol. Microbiol.">
        <title>The Global Catalogue of Microorganisms (GCM) 10K type strain sequencing project: providing services to taxonomists for standard genome sequencing and annotation.</title>
        <authorList>
            <consortium name="The Broad Institute Genomics Platform"/>
            <consortium name="The Broad Institute Genome Sequencing Center for Infectious Disease"/>
            <person name="Wu L."/>
            <person name="Ma J."/>
        </authorList>
    </citation>
    <scope>NUCLEOTIDE SEQUENCE [LARGE SCALE GENOMIC DNA]</scope>
    <source>
        <strain evidence="11">JCM 16014</strain>
    </source>
</reference>
<keyword evidence="4 7" id="KW-0812">Transmembrane</keyword>